<proteinExistence type="predicted"/>
<evidence type="ECO:0000313" key="1">
    <source>
        <dbReference type="EMBL" id="DAF59573.1"/>
    </source>
</evidence>
<accession>A0A8S5T8A5</accession>
<name>A0A8S5T8A5_9CAUD</name>
<organism evidence="1">
    <name type="scientific">Siphoviridae sp. ctmIh35</name>
    <dbReference type="NCBI Taxonomy" id="2827932"/>
    <lineage>
        <taxon>Viruses</taxon>
        <taxon>Duplodnaviria</taxon>
        <taxon>Heunggongvirae</taxon>
        <taxon>Uroviricota</taxon>
        <taxon>Caudoviricetes</taxon>
    </lineage>
</organism>
<dbReference type="EMBL" id="BK032772">
    <property type="protein sequence ID" value="DAF59573.1"/>
    <property type="molecule type" value="Genomic_DNA"/>
</dbReference>
<protein>
    <submittedName>
        <fullName evidence="1">Uncharacterized protein</fullName>
    </submittedName>
</protein>
<sequence>MITEAEKLEILDELEKRLDGRLKKIPERKASGRILKAPREKWFSDTDGYCGTSLMGEAFGSGPTAWEAWEAIKKLTCAVCGVRKVRELKTVEGSPVVAEKICQYIYDLAVEFKEEMKNGKEI</sequence>
<reference evidence="1" key="1">
    <citation type="journal article" date="2021" name="Proc. Natl. Acad. Sci. U.S.A.">
        <title>A Catalog of Tens of Thousands of Viruses from Human Metagenomes Reveals Hidden Associations with Chronic Diseases.</title>
        <authorList>
            <person name="Tisza M.J."/>
            <person name="Buck C.B."/>
        </authorList>
    </citation>
    <scope>NUCLEOTIDE SEQUENCE</scope>
    <source>
        <strain evidence="1">CtmIh35</strain>
    </source>
</reference>